<name>A0ABY0VXK6_9PSED</name>
<protein>
    <submittedName>
        <fullName evidence="1">Uncharacterized protein</fullName>
    </submittedName>
</protein>
<dbReference type="Proteomes" id="UP000182476">
    <property type="component" value="Chromosome I"/>
</dbReference>
<keyword evidence="2" id="KW-1185">Reference proteome</keyword>
<gene>
    <name evidence="1" type="ORF">SAMN04489801_5171</name>
</gene>
<evidence type="ECO:0000313" key="2">
    <source>
        <dbReference type="Proteomes" id="UP000182476"/>
    </source>
</evidence>
<sequence length="38" mass="4407">MFDERLIFEPLIAGNQCGRKNRNVLRIDQVCNAKALIF</sequence>
<evidence type="ECO:0000313" key="1">
    <source>
        <dbReference type="EMBL" id="SDU62006.1"/>
    </source>
</evidence>
<reference evidence="1 2" key="1">
    <citation type="submission" date="2016-10" db="EMBL/GenBank/DDBJ databases">
        <authorList>
            <person name="Varghese N."/>
            <person name="Submissions S."/>
        </authorList>
    </citation>
    <scope>NUCLEOTIDE SEQUENCE [LARGE SCALE GENOMIC DNA]</scope>
    <source>
        <strain evidence="1 2">LMG 21607</strain>
    </source>
</reference>
<accession>A0ABY0VXK6</accession>
<proteinExistence type="predicted"/>
<organism evidence="1 2">
    <name type="scientific">Pseudomonas mandelii</name>
    <dbReference type="NCBI Taxonomy" id="75612"/>
    <lineage>
        <taxon>Bacteria</taxon>
        <taxon>Pseudomonadati</taxon>
        <taxon>Pseudomonadota</taxon>
        <taxon>Gammaproteobacteria</taxon>
        <taxon>Pseudomonadales</taxon>
        <taxon>Pseudomonadaceae</taxon>
        <taxon>Pseudomonas</taxon>
    </lineage>
</organism>
<dbReference type="EMBL" id="LT629796">
    <property type="protein sequence ID" value="SDU62006.1"/>
    <property type="molecule type" value="Genomic_DNA"/>
</dbReference>